<dbReference type="Pfam" id="PF08460">
    <property type="entry name" value="SH3_5"/>
    <property type="match status" value="1"/>
</dbReference>
<dbReference type="AlphaFoldDB" id="A0A9X4QZX1"/>
<dbReference type="Pfam" id="PF01510">
    <property type="entry name" value="Amidase_2"/>
    <property type="match status" value="1"/>
</dbReference>
<comment type="caution">
    <text evidence="4">The sequence shown here is derived from an EMBL/GenBank/DDBJ whole genome shotgun (WGS) entry which is preliminary data.</text>
</comment>
<dbReference type="EMBL" id="JAMBQA010000012">
    <property type="protein sequence ID" value="MDG0847289.1"/>
    <property type="molecule type" value="Genomic_DNA"/>
</dbReference>
<evidence type="ECO:0000313" key="5">
    <source>
        <dbReference type="Proteomes" id="UP001152422"/>
    </source>
</evidence>
<dbReference type="SUPFAM" id="SSF54001">
    <property type="entry name" value="Cysteine proteinases"/>
    <property type="match status" value="1"/>
</dbReference>
<gene>
    <name evidence="4" type="ORF">M4L89_13745</name>
</gene>
<evidence type="ECO:0000256" key="1">
    <source>
        <dbReference type="ARBA" id="ARBA00001561"/>
    </source>
</evidence>
<dbReference type="InterPro" id="IPR036505">
    <property type="entry name" value="Amidase/PGRP_sf"/>
</dbReference>
<protein>
    <recommendedName>
        <fullName evidence="2">N-acetylmuramoyl-L-alanine amidase</fullName>
        <ecNumber evidence="2">3.5.1.28</ecNumber>
    </recommendedName>
</protein>
<name>A0A9X4QZX1_9STAP</name>
<dbReference type="Gene3D" id="2.30.30.40">
    <property type="entry name" value="SH3 Domains"/>
    <property type="match status" value="1"/>
</dbReference>
<evidence type="ECO:0000256" key="2">
    <source>
        <dbReference type="ARBA" id="ARBA00011901"/>
    </source>
</evidence>
<dbReference type="PROSITE" id="PS50911">
    <property type="entry name" value="CHAP"/>
    <property type="match status" value="1"/>
</dbReference>
<evidence type="ECO:0000259" key="3">
    <source>
        <dbReference type="PROSITE" id="PS50911"/>
    </source>
</evidence>
<dbReference type="GO" id="GO:0008745">
    <property type="term" value="F:N-acetylmuramoyl-L-alanine amidase activity"/>
    <property type="evidence" value="ECO:0007669"/>
    <property type="project" value="UniProtKB-EC"/>
</dbReference>
<dbReference type="InterPro" id="IPR002502">
    <property type="entry name" value="Amidase_domain"/>
</dbReference>
<dbReference type="RefSeq" id="WP_277583649.1">
    <property type="nucleotide sequence ID" value="NZ_JAMBPY010000015.1"/>
</dbReference>
<dbReference type="EC" id="3.5.1.28" evidence="2"/>
<dbReference type="SMART" id="SM00644">
    <property type="entry name" value="Ami_2"/>
    <property type="match status" value="1"/>
</dbReference>
<proteinExistence type="predicted"/>
<dbReference type="CDD" id="cd06583">
    <property type="entry name" value="PGRP"/>
    <property type="match status" value="1"/>
</dbReference>
<accession>A0A9X4QZX1</accession>
<feature type="domain" description="Peptidase C51" evidence="3">
    <location>
        <begin position="3"/>
        <end position="131"/>
    </location>
</feature>
<dbReference type="InterPro" id="IPR038765">
    <property type="entry name" value="Papain-like_cys_pep_sf"/>
</dbReference>
<dbReference type="InterPro" id="IPR003646">
    <property type="entry name" value="SH3-like_bac-type"/>
</dbReference>
<dbReference type="Gene3D" id="3.40.80.10">
    <property type="entry name" value="Peptidoglycan recognition protein-like"/>
    <property type="match status" value="1"/>
</dbReference>
<organism evidence="4 5">
    <name type="scientific">Staphylococcus equorum</name>
    <dbReference type="NCBI Taxonomy" id="246432"/>
    <lineage>
        <taxon>Bacteria</taxon>
        <taxon>Bacillati</taxon>
        <taxon>Bacillota</taxon>
        <taxon>Bacilli</taxon>
        <taxon>Bacillales</taxon>
        <taxon>Staphylococcaceae</taxon>
        <taxon>Staphylococcus</taxon>
    </lineage>
</organism>
<comment type="catalytic activity">
    <reaction evidence="1">
        <text>Hydrolyzes the link between N-acetylmuramoyl residues and L-amino acid residues in certain cell-wall glycopeptides.</text>
        <dbReference type="EC" id="3.5.1.28"/>
    </reaction>
</comment>
<sequence>MKKQDAVNWAVKQIGKSIDADGSHGAQCMDEIIAFCKEHFDWHPTGDAIDLSTQDLPDGFQRIKNTDEFIPQQGDIGIMDSGEYGHTNIIVAANQEYYDSVDQNWYNASDKGSPAAFVQNHDYDEFWGVIRPTYEDAEQGITTESTKLQIINDNINYTMNKRVGSIDGVVIHNTAGSRTAVQDYNALNNASVARYEAGVAHYYIDRFTIWRAIDTFRIAWHVADTYGNGHYLGYEVNESMSASNKDFMMNEQVTFKQAAIDMMYYGIEPNTKTVKLHNQFVATACPHRSMALHVNFDPIKQGAPSKAKQREMQDYFIKEIKKYYNNPTLIIGVPDNIPDTVTTPTNVEMKAPVQSKGKKVGNKWRRNEHGILWKSEKATFTASADIYTRYYGPWTGWPVAGLLHYGQSINYDEVYDYDGYIWLAWTVSSGDRVYMPIGYSNGQGQRVGAAWGDFS</sequence>
<dbReference type="Gene3D" id="3.90.1720.10">
    <property type="entry name" value="endopeptidase domain like (from Nostoc punctiforme)"/>
    <property type="match status" value="1"/>
</dbReference>
<dbReference type="SUPFAM" id="SSF55846">
    <property type="entry name" value="N-acetylmuramoyl-L-alanine amidase-like"/>
    <property type="match status" value="1"/>
</dbReference>
<reference evidence="4" key="1">
    <citation type="submission" date="2022-05" db="EMBL/GenBank/DDBJ databases">
        <title>Comparative genomics of Staphylococcus equorum isolates.</title>
        <authorList>
            <person name="Luelf R.H."/>
        </authorList>
    </citation>
    <scope>NUCLEOTIDE SEQUENCE</scope>
    <source>
        <strain evidence="4">TMW 2.2497</strain>
    </source>
</reference>
<evidence type="ECO:0000313" key="4">
    <source>
        <dbReference type="EMBL" id="MDG0847289.1"/>
    </source>
</evidence>
<keyword evidence="5" id="KW-1185">Reference proteome</keyword>
<dbReference type="InterPro" id="IPR007921">
    <property type="entry name" value="CHAP_dom"/>
</dbReference>
<dbReference type="GO" id="GO:0009253">
    <property type="term" value="P:peptidoglycan catabolic process"/>
    <property type="evidence" value="ECO:0007669"/>
    <property type="project" value="InterPro"/>
</dbReference>
<dbReference type="SMART" id="SM00287">
    <property type="entry name" value="SH3b"/>
    <property type="match status" value="1"/>
</dbReference>
<dbReference type="Proteomes" id="UP001152422">
    <property type="component" value="Unassembled WGS sequence"/>
</dbReference>